<name>A0A2D2CYI7_METT3</name>
<keyword evidence="3" id="KW-1185">Reference proteome</keyword>
<dbReference type="STRING" id="595536.GCA_000178815_03588"/>
<dbReference type="Pfam" id="PF05136">
    <property type="entry name" value="Phage_portal_2"/>
    <property type="match status" value="1"/>
</dbReference>
<sequence length="556" mass="60574">MPIGSAMIDSVVSGAHQFGAHDSGPGPSPSAVGSRAYRAASGMSQEMAGYWPAWSSGDSATLPNIRVSLDRTRDIIRNDPHAAAGVMRLVDMLVGSGWQCMPTPDAAALGISPKEARALGRGIRSEWKLFSRDPRKFCDARRRLTLNGLLRLAARTFVTANEACAVLKYDRKRVERKGARYATCLAQVDPDRLSNPNNRPNTLRLRGGVEFDEDSVPAAYHIRNAHYADWWAGTESQTWTRIERETPHGRPVFIHAFEPEREDQTRAITPFASLISRLRMIGKHADLEIANATANALFAAFVESDLPAEEVAQRLAAGSQQTSLRASYIDKMVDHYTKHPATLGGVRIPVLMPGSKVSMNGTSRATTAFPAFQAAFLQSIASALGVSYEQLAMDWSRTNYSSARAALNEVWRTIKRLQAVFAEQYVQPIYFAFLEEAFDKGYVVAPAGAPDFWDMPEAYVAARWIGPGRGYVDPVKEAEAAALRMEGLTSNLEIENAEQGLDWEENIEQIAFENDVLAEQGLTRLSMVAAVQANNGAKPDSEEATGPAGPGGGASS</sequence>
<dbReference type="GO" id="GO:0019068">
    <property type="term" value="P:virion assembly"/>
    <property type="evidence" value="ECO:0007669"/>
    <property type="project" value="InterPro"/>
</dbReference>
<dbReference type="GO" id="GO:0005198">
    <property type="term" value="F:structural molecule activity"/>
    <property type="evidence" value="ECO:0007669"/>
    <property type="project" value="InterPro"/>
</dbReference>
<evidence type="ECO:0000256" key="1">
    <source>
        <dbReference type="SAM" id="MobiDB-lite"/>
    </source>
</evidence>
<accession>A0A2D2CYI7</accession>
<feature type="compositionally biased region" description="Low complexity" evidence="1">
    <location>
        <begin position="23"/>
        <end position="34"/>
    </location>
</feature>
<evidence type="ECO:0000313" key="2">
    <source>
        <dbReference type="EMBL" id="ATQ67810.1"/>
    </source>
</evidence>
<reference evidence="3" key="1">
    <citation type="submission" date="2017-10" db="EMBL/GenBank/DDBJ databases">
        <title>Completed PacBio SMRT sequence of Methylosinus trichosporium OB3b reveals presence of a third large plasmid.</title>
        <authorList>
            <person name="Charles T.C."/>
            <person name="Lynch M.D.J."/>
            <person name="Heil J.R."/>
            <person name="Cheng J."/>
        </authorList>
    </citation>
    <scope>NUCLEOTIDE SEQUENCE [LARGE SCALE GENOMIC DNA]</scope>
    <source>
        <strain evidence="3">OB3b</strain>
    </source>
</reference>
<dbReference type="InterPro" id="IPR006429">
    <property type="entry name" value="Phage_lambda_portal"/>
</dbReference>
<dbReference type="Proteomes" id="UP000230709">
    <property type="component" value="Chromosome"/>
</dbReference>
<protein>
    <submittedName>
        <fullName evidence="2">Phage portal protein</fullName>
    </submittedName>
</protein>
<dbReference type="AlphaFoldDB" id="A0A2D2CYI7"/>
<gene>
    <name evidence="2" type="ORF">CQW49_07815</name>
</gene>
<feature type="region of interest" description="Disordered" evidence="1">
    <location>
        <begin position="534"/>
        <end position="556"/>
    </location>
</feature>
<feature type="region of interest" description="Disordered" evidence="1">
    <location>
        <begin position="17"/>
        <end position="37"/>
    </location>
</feature>
<dbReference type="EMBL" id="CP023737">
    <property type="protein sequence ID" value="ATQ67810.1"/>
    <property type="molecule type" value="Genomic_DNA"/>
</dbReference>
<dbReference type="RefSeq" id="WP_003611081.1">
    <property type="nucleotide sequence ID" value="NZ_ADVE02000001.1"/>
</dbReference>
<organism evidence="2 3">
    <name type="scientific">Methylosinus trichosporium (strain ATCC 35070 / NCIMB 11131 / UNIQEM 75 / OB3b)</name>
    <dbReference type="NCBI Taxonomy" id="595536"/>
    <lineage>
        <taxon>Bacteria</taxon>
        <taxon>Pseudomonadati</taxon>
        <taxon>Pseudomonadota</taxon>
        <taxon>Alphaproteobacteria</taxon>
        <taxon>Hyphomicrobiales</taxon>
        <taxon>Methylocystaceae</taxon>
        <taxon>Methylosinus</taxon>
    </lineage>
</organism>
<proteinExistence type="predicted"/>
<dbReference type="NCBIfam" id="TIGR01539">
    <property type="entry name" value="portal_lambda"/>
    <property type="match status" value="1"/>
</dbReference>
<evidence type="ECO:0000313" key="3">
    <source>
        <dbReference type="Proteomes" id="UP000230709"/>
    </source>
</evidence>
<dbReference type="KEGG" id="mtw:CQW49_07815"/>